<accession>M1QLN2</accession>
<evidence type="ECO:0000313" key="1">
    <source>
        <dbReference type="EMBL" id="AGG16229.1"/>
    </source>
</evidence>
<sequence length="185" mass="18866">MSRTVVIFSCDPIRGNVTVRKLRRHGFTAGLHARAGDAMAAVAASPPDILIFDTVDALAEELSLFTRSCPALARAGVAALVLGERGATLPLPEGAGEVVLLPGQLDPEELAERVAQTPLRLSRPAAPTAAANAQPAAATVAVPTPVTVPSKDAPVADALPSAVADARQLEADLRSFLGLPGDGGQ</sequence>
<proteinExistence type="predicted"/>
<reference evidence="1" key="1">
    <citation type="journal article" date="2013" name="Environ. Microbiol.">
        <title>Comparative genomic analysis of magnetotactic bacteria from the Deltaproteobacteria provides new insights into magnetite and greigite magnetosome genes required for magnetotaxis.</title>
        <authorList>
            <person name="Lefevre C.T."/>
            <person name="Trubitsyn D."/>
            <person name="Abreu F."/>
            <person name="Kolinko S."/>
            <person name="Jogler C."/>
            <person name="de Almeida L.G."/>
            <person name="de Vasconcelos A.T."/>
            <person name="Kube M."/>
            <person name="Reinhardt R."/>
            <person name="Lins U."/>
            <person name="Pignol D."/>
            <person name="Schuler D."/>
            <person name="Bazylinski D.A."/>
            <person name="Ginet N."/>
        </authorList>
    </citation>
    <scope>NUCLEOTIDE SEQUENCE</scope>
    <source>
        <strain evidence="1">FH-1</strain>
    </source>
</reference>
<name>M1QLN2_UNCXX</name>
<protein>
    <submittedName>
        <fullName evidence="1">Uncharacterized protein</fullName>
    </submittedName>
</protein>
<dbReference type="EMBL" id="KC196896">
    <property type="protein sequence ID" value="AGG16229.1"/>
    <property type="molecule type" value="Genomic_DNA"/>
</dbReference>
<dbReference type="AlphaFoldDB" id="M1QLN2"/>
<organism evidence="1">
    <name type="scientific">bacterium FH-1</name>
    <dbReference type="NCBI Taxonomy" id="1297054"/>
    <lineage>
        <taxon>Bacteria</taxon>
    </lineage>
</organism>